<dbReference type="InterPro" id="IPR000073">
    <property type="entry name" value="AB_hydrolase_1"/>
</dbReference>
<keyword evidence="2" id="KW-0963">Cytoplasm</keyword>
<dbReference type="SUPFAM" id="SSF53474">
    <property type="entry name" value="alpha/beta-Hydrolases"/>
    <property type="match status" value="1"/>
</dbReference>
<dbReference type="InterPro" id="IPR010076">
    <property type="entry name" value="BioH"/>
</dbReference>
<accession>A0ABU3QXK6</accession>
<gene>
    <name evidence="6" type="primary">bioH</name>
    <name evidence="6" type="ORF">RT723_03895</name>
</gene>
<name>A0ABU3QXK6_9GAMM</name>
<keyword evidence="7" id="KW-1185">Reference proteome</keyword>
<keyword evidence="1" id="KW-0719">Serine esterase</keyword>
<keyword evidence="3" id="KW-0093">Biotin biosynthesis</keyword>
<evidence type="ECO:0000313" key="7">
    <source>
        <dbReference type="Proteomes" id="UP001257914"/>
    </source>
</evidence>
<evidence type="ECO:0000313" key="6">
    <source>
        <dbReference type="EMBL" id="MDU0112155.1"/>
    </source>
</evidence>
<dbReference type="EMBL" id="JAWCUA010000003">
    <property type="protein sequence ID" value="MDU0112155.1"/>
    <property type="molecule type" value="Genomic_DNA"/>
</dbReference>
<dbReference type="InterPro" id="IPR029058">
    <property type="entry name" value="AB_hydrolase_fold"/>
</dbReference>
<evidence type="ECO:0000259" key="5">
    <source>
        <dbReference type="Pfam" id="PF00561"/>
    </source>
</evidence>
<protein>
    <submittedName>
        <fullName evidence="6">Pimeloyl-ACP methyl ester esterase BioH</fullName>
        <ecNumber evidence="6">3.1.1.85</ecNumber>
    </submittedName>
</protein>
<dbReference type="GO" id="GO:0090499">
    <property type="term" value="F:pimelyl-[acyl-carrier protein] methyl ester esterase activity"/>
    <property type="evidence" value="ECO:0007669"/>
    <property type="project" value="UniProtKB-EC"/>
</dbReference>
<dbReference type="Proteomes" id="UP001257914">
    <property type="component" value="Unassembled WGS sequence"/>
</dbReference>
<dbReference type="EC" id="3.1.1.85" evidence="6"/>
<feature type="domain" description="AB hydrolase-1" evidence="5">
    <location>
        <begin position="13"/>
        <end position="215"/>
    </location>
</feature>
<evidence type="ECO:0000256" key="2">
    <source>
        <dbReference type="ARBA" id="ARBA00022490"/>
    </source>
</evidence>
<dbReference type="PRINTS" id="PR00111">
    <property type="entry name" value="ABHYDROLASE"/>
</dbReference>
<dbReference type="InterPro" id="IPR050266">
    <property type="entry name" value="AB_hydrolase_sf"/>
</dbReference>
<evidence type="ECO:0000256" key="3">
    <source>
        <dbReference type="ARBA" id="ARBA00022756"/>
    </source>
</evidence>
<dbReference type="Gene3D" id="3.40.50.1820">
    <property type="entry name" value="alpha/beta hydrolase"/>
    <property type="match status" value="1"/>
</dbReference>
<dbReference type="NCBIfam" id="TIGR01738">
    <property type="entry name" value="bioH"/>
    <property type="match status" value="1"/>
</dbReference>
<organism evidence="6 7">
    <name type="scientific">Psychrosphaera aquimarina</name>
    <dbReference type="NCBI Taxonomy" id="2044854"/>
    <lineage>
        <taxon>Bacteria</taxon>
        <taxon>Pseudomonadati</taxon>
        <taxon>Pseudomonadota</taxon>
        <taxon>Gammaproteobacteria</taxon>
        <taxon>Alteromonadales</taxon>
        <taxon>Pseudoalteromonadaceae</taxon>
        <taxon>Psychrosphaera</taxon>
    </lineage>
</organism>
<dbReference type="PANTHER" id="PTHR43798">
    <property type="entry name" value="MONOACYLGLYCEROL LIPASE"/>
    <property type="match status" value="1"/>
</dbReference>
<dbReference type="PANTHER" id="PTHR43798:SF31">
    <property type="entry name" value="AB HYDROLASE SUPERFAMILY PROTEIN YCLE"/>
    <property type="match status" value="1"/>
</dbReference>
<keyword evidence="4 6" id="KW-0378">Hydrolase</keyword>
<reference evidence="6 7" key="1">
    <citation type="submission" date="2023-10" db="EMBL/GenBank/DDBJ databases">
        <title>Psychrosphaera aquimaarina strain SW33 isolated from seawater.</title>
        <authorList>
            <person name="Bayburt H."/>
            <person name="Kim J.M."/>
            <person name="Choi B.J."/>
            <person name="Jeon C.O."/>
        </authorList>
    </citation>
    <scope>NUCLEOTIDE SEQUENCE [LARGE SCALE GENOMIC DNA]</scope>
    <source>
        <strain evidence="6 7">KCTC 52743</strain>
    </source>
</reference>
<sequence length="230" mass="25718">MGELYTLLPVEIQQRIRCLDLPGYGDNRVELAEYDLCSLTDWLAAQINEPSVVIGWSLGGLIAQNLAFHYPDKVSKIGLVSTSPRFMQDETWPGIKPDVLTLFLSQLSQDHVKTVERFLAIQAMGSDSARQDITALKNVVLSVLPPEQTALKKGLNILQKVDLREQLKQLACPVFALFGKLDSLVPISVEQEVLMLNPNIQTTRFEKCSHAPFISDKIKFKTWLLDVIAA</sequence>
<dbReference type="Pfam" id="PF00561">
    <property type="entry name" value="Abhydrolase_1"/>
    <property type="match status" value="1"/>
</dbReference>
<evidence type="ECO:0000256" key="4">
    <source>
        <dbReference type="ARBA" id="ARBA00022801"/>
    </source>
</evidence>
<dbReference type="RefSeq" id="WP_315945952.1">
    <property type="nucleotide sequence ID" value="NZ_JAWCUA010000003.1"/>
</dbReference>
<comment type="caution">
    <text evidence="6">The sequence shown here is derived from an EMBL/GenBank/DDBJ whole genome shotgun (WGS) entry which is preliminary data.</text>
</comment>
<evidence type="ECO:0000256" key="1">
    <source>
        <dbReference type="ARBA" id="ARBA00022487"/>
    </source>
</evidence>
<proteinExistence type="predicted"/>